<gene>
    <name evidence="1" type="ORF">KI387_036849</name>
</gene>
<proteinExistence type="predicted"/>
<name>A0AA38FUJ0_TAXCH</name>
<feature type="non-terminal residue" evidence="1">
    <location>
        <position position="126"/>
    </location>
</feature>
<protein>
    <submittedName>
        <fullName evidence="1">Uncharacterized protein</fullName>
    </submittedName>
</protein>
<reference evidence="1 2" key="1">
    <citation type="journal article" date="2021" name="Nat. Plants">
        <title>The Taxus genome provides insights into paclitaxel biosynthesis.</title>
        <authorList>
            <person name="Xiong X."/>
            <person name="Gou J."/>
            <person name="Liao Q."/>
            <person name="Li Y."/>
            <person name="Zhou Q."/>
            <person name="Bi G."/>
            <person name="Li C."/>
            <person name="Du R."/>
            <person name="Wang X."/>
            <person name="Sun T."/>
            <person name="Guo L."/>
            <person name="Liang H."/>
            <person name="Lu P."/>
            <person name="Wu Y."/>
            <person name="Zhang Z."/>
            <person name="Ro D.K."/>
            <person name="Shang Y."/>
            <person name="Huang S."/>
            <person name="Yan J."/>
        </authorList>
    </citation>
    <scope>NUCLEOTIDE SEQUENCE [LARGE SCALE GENOMIC DNA]</scope>
    <source>
        <strain evidence="1">Ta-2019</strain>
    </source>
</reference>
<comment type="caution">
    <text evidence="1">The sequence shown here is derived from an EMBL/GenBank/DDBJ whole genome shotgun (WGS) entry which is preliminary data.</text>
</comment>
<dbReference type="EMBL" id="JAHRHJ020000007">
    <property type="protein sequence ID" value="KAH9308938.1"/>
    <property type="molecule type" value="Genomic_DNA"/>
</dbReference>
<organism evidence="1 2">
    <name type="scientific">Taxus chinensis</name>
    <name type="common">Chinese yew</name>
    <name type="synonym">Taxus wallichiana var. chinensis</name>
    <dbReference type="NCBI Taxonomy" id="29808"/>
    <lineage>
        <taxon>Eukaryota</taxon>
        <taxon>Viridiplantae</taxon>
        <taxon>Streptophyta</taxon>
        <taxon>Embryophyta</taxon>
        <taxon>Tracheophyta</taxon>
        <taxon>Spermatophyta</taxon>
        <taxon>Pinopsida</taxon>
        <taxon>Pinidae</taxon>
        <taxon>Conifers II</taxon>
        <taxon>Cupressales</taxon>
        <taxon>Taxaceae</taxon>
        <taxon>Taxus</taxon>
    </lineage>
</organism>
<dbReference type="AlphaFoldDB" id="A0AA38FUJ0"/>
<evidence type="ECO:0000313" key="1">
    <source>
        <dbReference type="EMBL" id="KAH9308938.1"/>
    </source>
</evidence>
<sequence>MPLVMWLKRSTFSLSVLTLPHEVIPELVTEPLPSSFFQPCSSVPMQSVVVDDILCLAPSSPPWLGISSTISSSSIGLADYPDPQAHDGWSLSLMLNKFLKMALPISPTHDAAKDNEEEGHTDSGWE</sequence>
<evidence type="ECO:0000313" key="2">
    <source>
        <dbReference type="Proteomes" id="UP000824469"/>
    </source>
</evidence>
<dbReference type="Proteomes" id="UP000824469">
    <property type="component" value="Unassembled WGS sequence"/>
</dbReference>
<accession>A0AA38FUJ0</accession>
<keyword evidence="2" id="KW-1185">Reference proteome</keyword>